<organism evidence="1 2">
    <name type="scientific">Brachionus plicatilis</name>
    <name type="common">Marine rotifer</name>
    <name type="synonym">Brachionus muelleri</name>
    <dbReference type="NCBI Taxonomy" id="10195"/>
    <lineage>
        <taxon>Eukaryota</taxon>
        <taxon>Metazoa</taxon>
        <taxon>Spiralia</taxon>
        <taxon>Gnathifera</taxon>
        <taxon>Rotifera</taxon>
        <taxon>Eurotatoria</taxon>
        <taxon>Monogononta</taxon>
        <taxon>Pseudotrocha</taxon>
        <taxon>Ploima</taxon>
        <taxon>Brachionidae</taxon>
        <taxon>Brachionus</taxon>
    </lineage>
</organism>
<proteinExistence type="predicted"/>
<sequence length="65" mass="7678">MVSKTGLKKKTGFKNMVRFRTGRPTIDEYVKKLFESMPKRAQVVVFVLDMMQKVIFYLKMSLMNI</sequence>
<comment type="caution">
    <text evidence="1">The sequence shown here is derived from an EMBL/GenBank/DDBJ whole genome shotgun (WGS) entry which is preliminary data.</text>
</comment>
<reference evidence="1 2" key="1">
    <citation type="journal article" date="2018" name="Sci. Rep.">
        <title>Genomic signatures of local adaptation to the degree of environmental predictability in rotifers.</title>
        <authorList>
            <person name="Franch-Gras L."/>
            <person name="Hahn C."/>
            <person name="Garcia-Roger E.M."/>
            <person name="Carmona M.J."/>
            <person name="Serra M."/>
            <person name="Gomez A."/>
        </authorList>
    </citation>
    <scope>NUCLEOTIDE SEQUENCE [LARGE SCALE GENOMIC DNA]</scope>
    <source>
        <strain evidence="1">HYR1</strain>
    </source>
</reference>
<protein>
    <submittedName>
        <fullName evidence="1">Uncharacterized protein</fullName>
    </submittedName>
</protein>
<evidence type="ECO:0000313" key="1">
    <source>
        <dbReference type="EMBL" id="RNA13171.1"/>
    </source>
</evidence>
<gene>
    <name evidence="1" type="ORF">BpHYR1_008203</name>
</gene>
<dbReference type="Proteomes" id="UP000276133">
    <property type="component" value="Unassembled WGS sequence"/>
</dbReference>
<accession>A0A3M7QQ28</accession>
<evidence type="ECO:0000313" key="2">
    <source>
        <dbReference type="Proteomes" id="UP000276133"/>
    </source>
</evidence>
<name>A0A3M7QQ28_BRAPC</name>
<dbReference type="EMBL" id="REGN01005487">
    <property type="protein sequence ID" value="RNA13171.1"/>
    <property type="molecule type" value="Genomic_DNA"/>
</dbReference>
<dbReference type="AlphaFoldDB" id="A0A3M7QQ28"/>
<keyword evidence="2" id="KW-1185">Reference proteome</keyword>